<dbReference type="EMBL" id="RYZS01000001">
    <property type="protein sequence ID" value="RVU93638.1"/>
    <property type="molecule type" value="Genomic_DNA"/>
</dbReference>
<accession>A0A437UJ66</accession>
<dbReference type="InterPro" id="IPR024410">
    <property type="entry name" value="Phage_TAC_12"/>
</dbReference>
<name>A0A437UJ66_ENTAV</name>
<dbReference type="Proteomes" id="UP000288388">
    <property type="component" value="Unassembled WGS sequence"/>
</dbReference>
<evidence type="ECO:0000313" key="1">
    <source>
        <dbReference type="EMBL" id="RVU93638.1"/>
    </source>
</evidence>
<proteinExistence type="predicted"/>
<dbReference type="RefSeq" id="WP_127978080.1">
    <property type="nucleotide sequence ID" value="NZ_JBPFKW010000279.1"/>
</dbReference>
<dbReference type="Pfam" id="PF12363">
    <property type="entry name" value="Phage_TAC_12"/>
    <property type="match status" value="1"/>
</dbReference>
<protein>
    <recommendedName>
        <fullName evidence="3">Phage tail protein</fullName>
    </recommendedName>
</protein>
<organism evidence="1 2">
    <name type="scientific">Enterococcus avium</name>
    <name type="common">Streptococcus avium</name>
    <dbReference type="NCBI Taxonomy" id="33945"/>
    <lineage>
        <taxon>Bacteria</taxon>
        <taxon>Bacillati</taxon>
        <taxon>Bacillota</taxon>
        <taxon>Bacilli</taxon>
        <taxon>Lactobacillales</taxon>
        <taxon>Enterococcaceae</taxon>
        <taxon>Enterococcus</taxon>
    </lineage>
</organism>
<sequence length="124" mass="14043">MKITINKKEYTLHFGLDFIEALDKTEIIDRNGMQVGMGTQMNVGLLADSRNPKYLVNIVHAALTTEDSTPSISDIRQWIEEQEDIPGVIDAFLLQLEQVNLLAGMVNWKAVKVQNKEALKKFLK</sequence>
<dbReference type="AlphaFoldDB" id="A0A437UJ66"/>
<reference evidence="1 2" key="1">
    <citation type="submission" date="2018-12" db="EMBL/GenBank/DDBJ databases">
        <title>A novel vanA-carrying plasmid in a clinical isolate of Enterococcus avium.</title>
        <authorList>
            <person name="Bernasconi O.J."/>
            <person name="Luzzaro F."/>
            <person name="Endimiani A."/>
        </authorList>
    </citation>
    <scope>NUCLEOTIDE SEQUENCE [LARGE SCALE GENOMIC DNA]</scope>
    <source>
        <strain evidence="1 2">LC0559/18</strain>
    </source>
</reference>
<gene>
    <name evidence="1" type="ORF">EK398_01480</name>
</gene>
<evidence type="ECO:0008006" key="3">
    <source>
        <dbReference type="Google" id="ProtNLM"/>
    </source>
</evidence>
<comment type="caution">
    <text evidence="1">The sequence shown here is derived from an EMBL/GenBank/DDBJ whole genome shotgun (WGS) entry which is preliminary data.</text>
</comment>
<evidence type="ECO:0000313" key="2">
    <source>
        <dbReference type="Proteomes" id="UP000288388"/>
    </source>
</evidence>